<keyword evidence="1" id="KW-0813">Transport</keyword>
<reference evidence="4 5" key="1">
    <citation type="submission" date="2022-06" db="EMBL/GenBank/DDBJ databases">
        <title>Roseomonas CN29.</title>
        <authorList>
            <person name="Cheng Y."/>
            <person name="He X."/>
        </authorList>
    </citation>
    <scope>NUCLEOTIDE SEQUENCE [LARGE SCALE GENOMIC DNA]</scope>
    <source>
        <strain evidence="4 5">CN29</strain>
    </source>
</reference>
<gene>
    <name evidence="4" type="ORF">NRP21_01610</name>
</gene>
<name>A0ABT1WY18_9PROT</name>
<keyword evidence="2" id="KW-0472">Membrane</keyword>
<keyword evidence="1" id="KW-1003">Cell membrane</keyword>
<feature type="transmembrane region" description="Helical" evidence="2">
    <location>
        <begin position="125"/>
        <end position="143"/>
    </location>
</feature>
<dbReference type="EMBL" id="JANJOU010000001">
    <property type="protein sequence ID" value="MCR0980741.1"/>
    <property type="molecule type" value="Genomic_DNA"/>
</dbReference>
<protein>
    <submittedName>
        <fullName evidence="4">TRAP transporter fused permease subunit</fullName>
    </submittedName>
</protein>
<feature type="transmembrane region" description="Helical" evidence="2">
    <location>
        <begin position="550"/>
        <end position="572"/>
    </location>
</feature>
<feature type="transmembrane region" description="Helical" evidence="2">
    <location>
        <begin position="66"/>
        <end position="84"/>
    </location>
</feature>
<dbReference type="InterPro" id="IPR011853">
    <property type="entry name" value="TRAP_DctM-Dct_fused"/>
</dbReference>
<dbReference type="PANTHER" id="PTHR43849">
    <property type="entry name" value="BLL3936 PROTEIN"/>
    <property type="match status" value="1"/>
</dbReference>
<feature type="transmembrane region" description="Helical" evidence="2">
    <location>
        <begin position="295"/>
        <end position="316"/>
    </location>
</feature>
<feature type="transmembrane region" description="Helical" evidence="2">
    <location>
        <begin position="257"/>
        <end position="283"/>
    </location>
</feature>
<feature type="transmembrane region" description="Helical" evidence="2">
    <location>
        <begin position="461"/>
        <end position="480"/>
    </location>
</feature>
<sequence>MRALKGPLGPILSAWLALAAAVHLYFGGVGFPEPIAMRAFHLLAFVPPIFLLWPAGKNSPADRPTVADWLWFAAAAAPHVWVWANAAAVSDRMEYVDEWTPVMSGMAVLCIVTLLEATRRAVEPGLAWMVIISIAYMGFGHLMPGVLNTRPFSVEEILEASWLVPTAGGVYGPLTGIVATTIAVFIIFGAFMGGSGTGRLFSNLGAAAAGRFTGGPAKVAVVTSGLFGTMSGSSVSNVITTGAMTIPLMKRIGYRPAVAGGIESAASVGGAIMPPVMGAAAFVMAEITNIPYGEIVVAAAIGAVLYYFAILAAVHFEAKRAGMAPMPKAEIPPWREVLADTHLVLPIALLVYLMMERWSGNFAAFCATVAMVAVSMLRARTRMTPRAIFDSLVNAGLTMAPLAVAIAGAGIVVSALTATGMVVAFGGIIKDLAGGSLPLLLVLLALTVLVLGMGLPTTPSYIIAAAIGVPQLIAMGVEVLPAHLFLFYFAVLADVSPPVAAAAFAAASIAGSKPTITALHATRLGIAGFTVGFAFIYDPGIMMRGGLYEILLATAIQVAALVAITAAYAGYLVSPIGPVPRIILGTAGLVAAFVPVFPDPVRLALAVAAMGLAWAMGRAPAPARGVA</sequence>
<keyword evidence="1" id="KW-0997">Cell inner membrane</keyword>
<keyword evidence="2" id="KW-0812">Transmembrane</keyword>
<evidence type="ECO:0000256" key="1">
    <source>
        <dbReference type="RuleBase" id="RU369079"/>
    </source>
</evidence>
<feature type="transmembrane region" description="Helical" evidence="2">
    <location>
        <begin position="170"/>
        <end position="191"/>
    </location>
</feature>
<evidence type="ECO:0000259" key="3">
    <source>
        <dbReference type="Pfam" id="PF06808"/>
    </source>
</evidence>
<feature type="transmembrane region" description="Helical" evidence="2">
    <location>
        <begin position="99"/>
        <end position="118"/>
    </location>
</feature>
<feature type="transmembrane region" description="Helical" evidence="2">
    <location>
        <begin position="435"/>
        <end position="454"/>
    </location>
</feature>
<evidence type="ECO:0000256" key="2">
    <source>
        <dbReference type="SAM" id="Phobius"/>
    </source>
</evidence>
<feature type="transmembrane region" description="Helical" evidence="2">
    <location>
        <begin position="486"/>
        <end position="509"/>
    </location>
</feature>
<dbReference type="PANTHER" id="PTHR43849:SF2">
    <property type="entry name" value="BLL3936 PROTEIN"/>
    <property type="match status" value="1"/>
</dbReference>
<dbReference type="Pfam" id="PF06808">
    <property type="entry name" value="DctM"/>
    <property type="match status" value="1"/>
</dbReference>
<proteinExistence type="predicted"/>
<feature type="transmembrane region" description="Helical" evidence="2">
    <location>
        <begin position="400"/>
        <end position="429"/>
    </location>
</feature>
<dbReference type="RefSeq" id="WP_257714412.1">
    <property type="nucleotide sequence ID" value="NZ_JANJOU010000001.1"/>
</dbReference>
<feature type="transmembrane region" description="Helical" evidence="2">
    <location>
        <begin position="579"/>
        <end position="597"/>
    </location>
</feature>
<comment type="subcellular location">
    <subcellularLocation>
        <location evidence="1">Cell inner membrane</location>
        <topology evidence="1">Multi-pass membrane protein</topology>
    </subcellularLocation>
</comment>
<dbReference type="InterPro" id="IPR010656">
    <property type="entry name" value="DctM"/>
</dbReference>
<feature type="transmembrane region" description="Helical" evidence="2">
    <location>
        <begin position="361"/>
        <end position="379"/>
    </location>
</feature>
<accession>A0ABT1WY18</accession>
<evidence type="ECO:0000313" key="4">
    <source>
        <dbReference type="EMBL" id="MCR0980741.1"/>
    </source>
</evidence>
<comment type="function">
    <text evidence="1">Part of the tripartite ATP-independent periplasmic (TRAP) transport system.</text>
</comment>
<dbReference type="Proteomes" id="UP001524642">
    <property type="component" value="Unassembled WGS sequence"/>
</dbReference>
<feature type="domain" description="TRAP C4-dicarboxylate transport system permease DctM subunit" evidence="3">
    <location>
        <begin position="109"/>
        <end position="535"/>
    </location>
</feature>
<feature type="transmembrane region" description="Helical" evidence="2">
    <location>
        <begin position="12"/>
        <end position="29"/>
    </location>
</feature>
<organism evidence="4 5">
    <name type="scientific">Roseomonas populi</name>
    <dbReference type="NCBI Taxonomy" id="3121582"/>
    <lineage>
        <taxon>Bacteria</taxon>
        <taxon>Pseudomonadati</taxon>
        <taxon>Pseudomonadota</taxon>
        <taxon>Alphaproteobacteria</taxon>
        <taxon>Acetobacterales</taxon>
        <taxon>Roseomonadaceae</taxon>
        <taxon>Roseomonas</taxon>
    </lineage>
</organism>
<comment type="caution">
    <text evidence="4">The sequence shown here is derived from an EMBL/GenBank/DDBJ whole genome shotgun (WGS) entry which is preliminary data.</text>
</comment>
<feature type="transmembrane region" description="Helical" evidence="2">
    <location>
        <begin position="35"/>
        <end position="54"/>
    </location>
</feature>
<feature type="transmembrane region" description="Helical" evidence="2">
    <location>
        <begin position="521"/>
        <end position="538"/>
    </location>
</feature>
<keyword evidence="2" id="KW-1133">Transmembrane helix</keyword>
<evidence type="ECO:0000313" key="5">
    <source>
        <dbReference type="Proteomes" id="UP001524642"/>
    </source>
</evidence>
<dbReference type="NCBIfam" id="TIGR02123">
    <property type="entry name" value="TRAP_fused"/>
    <property type="match status" value="1"/>
</dbReference>
<keyword evidence="5" id="KW-1185">Reference proteome</keyword>